<evidence type="ECO:0000313" key="11">
    <source>
        <dbReference type="EMBL" id="SEW54908.1"/>
    </source>
</evidence>
<dbReference type="Pfam" id="PF00290">
    <property type="entry name" value="Trp_syntA"/>
    <property type="match status" value="1"/>
</dbReference>
<dbReference type="PANTHER" id="PTHR43406:SF1">
    <property type="entry name" value="TRYPTOPHAN SYNTHASE ALPHA CHAIN, CHLOROPLASTIC"/>
    <property type="match status" value="1"/>
</dbReference>
<keyword evidence="4 9" id="KW-0028">Amino-acid biosynthesis</keyword>
<dbReference type="NCBIfam" id="TIGR00262">
    <property type="entry name" value="trpA"/>
    <property type="match status" value="1"/>
</dbReference>
<dbReference type="Proteomes" id="UP000199310">
    <property type="component" value="Unassembled WGS sequence"/>
</dbReference>
<keyword evidence="6 9" id="KW-0057">Aromatic amino acid biosynthesis</keyword>
<protein>
    <recommendedName>
        <fullName evidence="9">Tryptophan synthase alpha chain</fullName>
        <ecNumber evidence="9">4.2.1.20</ecNumber>
    </recommendedName>
</protein>
<dbReference type="HAMAP" id="MF_00131">
    <property type="entry name" value="Trp_synth_alpha"/>
    <property type="match status" value="1"/>
</dbReference>
<comment type="function">
    <text evidence="1 9">The alpha subunit is responsible for the aldol cleavage of indoleglycerol phosphate to indole and glyceraldehyde 3-phosphate.</text>
</comment>
<dbReference type="AlphaFoldDB" id="A0A1I0SCE8"/>
<dbReference type="CDD" id="cd04724">
    <property type="entry name" value="Tryptophan_synthase_alpha"/>
    <property type="match status" value="1"/>
</dbReference>
<gene>
    <name evidence="9" type="primary">trpA</name>
    <name evidence="11" type="ORF">SAMN04488122_6249</name>
</gene>
<dbReference type="PROSITE" id="PS00167">
    <property type="entry name" value="TRP_SYNTHASE_ALPHA"/>
    <property type="match status" value="1"/>
</dbReference>
<accession>A0A1I0SCE8</accession>
<comment type="catalytic activity">
    <reaction evidence="8 9">
        <text>(1S,2R)-1-C-(indol-3-yl)glycerol 3-phosphate + L-serine = D-glyceraldehyde 3-phosphate + L-tryptophan + H2O</text>
        <dbReference type="Rhea" id="RHEA:10532"/>
        <dbReference type="ChEBI" id="CHEBI:15377"/>
        <dbReference type="ChEBI" id="CHEBI:33384"/>
        <dbReference type="ChEBI" id="CHEBI:57912"/>
        <dbReference type="ChEBI" id="CHEBI:58866"/>
        <dbReference type="ChEBI" id="CHEBI:59776"/>
        <dbReference type="EC" id="4.2.1.20"/>
    </reaction>
</comment>
<reference evidence="12" key="1">
    <citation type="submission" date="2016-10" db="EMBL/GenBank/DDBJ databases">
        <authorList>
            <person name="Varghese N."/>
            <person name="Submissions S."/>
        </authorList>
    </citation>
    <scope>NUCLEOTIDE SEQUENCE [LARGE SCALE GENOMIC DNA]</scope>
    <source>
        <strain evidence="12">DSM 3695</strain>
    </source>
</reference>
<dbReference type="FunFam" id="3.20.20.70:FF:000037">
    <property type="entry name" value="Tryptophan synthase alpha chain"/>
    <property type="match status" value="1"/>
</dbReference>
<evidence type="ECO:0000256" key="10">
    <source>
        <dbReference type="RuleBase" id="RU003662"/>
    </source>
</evidence>
<organism evidence="11 12">
    <name type="scientific">Chitinophaga arvensicola</name>
    <dbReference type="NCBI Taxonomy" id="29529"/>
    <lineage>
        <taxon>Bacteria</taxon>
        <taxon>Pseudomonadati</taxon>
        <taxon>Bacteroidota</taxon>
        <taxon>Chitinophagia</taxon>
        <taxon>Chitinophagales</taxon>
        <taxon>Chitinophagaceae</taxon>
        <taxon>Chitinophaga</taxon>
    </lineage>
</organism>
<keyword evidence="5 9" id="KW-0822">Tryptophan biosynthesis</keyword>
<proteinExistence type="inferred from homology"/>
<evidence type="ECO:0000256" key="4">
    <source>
        <dbReference type="ARBA" id="ARBA00022605"/>
    </source>
</evidence>
<comment type="subunit">
    <text evidence="3 9">Tetramer of two alpha and two beta chains.</text>
</comment>
<dbReference type="EC" id="4.2.1.20" evidence="9"/>
<dbReference type="Gene3D" id="3.20.20.70">
    <property type="entry name" value="Aldolase class I"/>
    <property type="match status" value="1"/>
</dbReference>
<keyword evidence="7 9" id="KW-0456">Lyase</keyword>
<evidence type="ECO:0000256" key="2">
    <source>
        <dbReference type="ARBA" id="ARBA00004733"/>
    </source>
</evidence>
<dbReference type="UniPathway" id="UPA00035">
    <property type="reaction ID" value="UER00044"/>
</dbReference>
<evidence type="ECO:0000256" key="6">
    <source>
        <dbReference type="ARBA" id="ARBA00023141"/>
    </source>
</evidence>
<dbReference type="STRING" id="29529.SAMN04488122_6249"/>
<feature type="active site" description="Proton acceptor" evidence="9">
    <location>
        <position position="58"/>
    </location>
</feature>
<dbReference type="InterPro" id="IPR011060">
    <property type="entry name" value="RibuloseP-bd_barrel"/>
</dbReference>
<dbReference type="InterPro" id="IPR018204">
    <property type="entry name" value="Trp_synthase_alpha_AS"/>
</dbReference>
<dbReference type="InterPro" id="IPR002028">
    <property type="entry name" value="Trp_synthase_suA"/>
</dbReference>
<dbReference type="InterPro" id="IPR013785">
    <property type="entry name" value="Aldolase_TIM"/>
</dbReference>
<evidence type="ECO:0000256" key="7">
    <source>
        <dbReference type="ARBA" id="ARBA00023239"/>
    </source>
</evidence>
<dbReference type="SUPFAM" id="SSF51366">
    <property type="entry name" value="Ribulose-phoshate binding barrel"/>
    <property type="match status" value="1"/>
</dbReference>
<keyword evidence="12" id="KW-1185">Reference proteome</keyword>
<dbReference type="RefSeq" id="WP_089902682.1">
    <property type="nucleotide sequence ID" value="NZ_FOJG01000002.1"/>
</dbReference>
<dbReference type="GO" id="GO:0005829">
    <property type="term" value="C:cytosol"/>
    <property type="evidence" value="ECO:0007669"/>
    <property type="project" value="TreeGrafter"/>
</dbReference>
<evidence type="ECO:0000256" key="3">
    <source>
        <dbReference type="ARBA" id="ARBA00011270"/>
    </source>
</evidence>
<evidence type="ECO:0000313" key="12">
    <source>
        <dbReference type="Proteomes" id="UP000199310"/>
    </source>
</evidence>
<comment type="pathway">
    <text evidence="2 9">Amino-acid biosynthesis; L-tryptophan biosynthesis; L-tryptophan from chorismate: step 5/5.</text>
</comment>
<dbReference type="EMBL" id="FOJG01000002">
    <property type="protein sequence ID" value="SEW54908.1"/>
    <property type="molecule type" value="Genomic_DNA"/>
</dbReference>
<name>A0A1I0SCE8_9BACT</name>
<comment type="similarity">
    <text evidence="9 10">Belongs to the TrpA family.</text>
</comment>
<evidence type="ECO:0000256" key="9">
    <source>
        <dbReference type="HAMAP-Rule" id="MF_00131"/>
    </source>
</evidence>
<dbReference type="GO" id="GO:0004834">
    <property type="term" value="F:tryptophan synthase activity"/>
    <property type="evidence" value="ECO:0007669"/>
    <property type="project" value="UniProtKB-UniRule"/>
</dbReference>
<evidence type="ECO:0000256" key="5">
    <source>
        <dbReference type="ARBA" id="ARBA00022822"/>
    </source>
</evidence>
<feature type="active site" description="Proton acceptor" evidence="9">
    <location>
        <position position="47"/>
    </location>
</feature>
<sequence length="258" mass="28538">MQNRIDQLFAKKQHGVLNIYCTAGFPQLNDTLPVMTALQQHGADLIELGMPFSDPLADGPVIQDSSTKALQNGMSLHKLFEQLSGFRDRIQVPVILMGYFNPVLTYGVEAFCAKCAEVGVDGIIVPDLPMAEYENEYRPVFEKYNLHLIFLVTPETSEERIRKIDSLSKGFLYAVSSSSTTGKDKDMGDQQAYFERLKKLQLSNPVLIGFGIKDKATFEAASAHANGAIIGTAFIKAIEHSQNIDETVKTFISGIIQQ</sequence>
<evidence type="ECO:0000256" key="8">
    <source>
        <dbReference type="ARBA" id="ARBA00049047"/>
    </source>
</evidence>
<evidence type="ECO:0000256" key="1">
    <source>
        <dbReference type="ARBA" id="ARBA00003365"/>
    </source>
</evidence>
<dbReference type="OrthoDB" id="9804578at2"/>
<dbReference type="PANTHER" id="PTHR43406">
    <property type="entry name" value="TRYPTOPHAN SYNTHASE, ALPHA CHAIN"/>
    <property type="match status" value="1"/>
</dbReference>